<dbReference type="Proteomes" id="UP001603418">
    <property type="component" value="Unassembled WGS sequence"/>
</dbReference>
<evidence type="ECO:0000313" key="2">
    <source>
        <dbReference type="Proteomes" id="UP001603418"/>
    </source>
</evidence>
<gene>
    <name evidence="1" type="ORF">ACF1HC_29470</name>
</gene>
<reference evidence="1 2" key="1">
    <citation type="submission" date="2024-10" db="EMBL/GenBank/DDBJ databases">
        <title>The Natural Products Discovery Center: Release of the First 8490 Sequenced Strains for Exploring Actinobacteria Biosynthetic Diversity.</title>
        <authorList>
            <person name="Kalkreuter E."/>
            <person name="Kautsar S.A."/>
            <person name="Yang D."/>
            <person name="Bader C.D."/>
            <person name="Teijaro C.N."/>
            <person name="Fluegel L."/>
            <person name="Davis C.M."/>
            <person name="Simpson J.R."/>
            <person name="Lauterbach L."/>
            <person name="Steele A.D."/>
            <person name="Gui C."/>
            <person name="Meng S."/>
            <person name="Li G."/>
            <person name="Viehrig K."/>
            <person name="Ye F."/>
            <person name="Su P."/>
            <person name="Kiefer A.F."/>
            <person name="Nichols A."/>
            <person name="Cepeda A.J."/>
            <person name="Yan W."/>
            <person name="Fan B."/>
            <person name="Jiang Y."/>
            <person name="Adhikari A."/>
            <person name="Zheng C.-J."/>
            <person name="Schuster L."/>
            <person name="Cowan T.M."/>
            <person name="Smanski M.J."/>
            <person name="Chevrette M.G."/>
            <person name="De Carvalho L.P.S."/>
            <person name="Shen B."/>
        </authorList>
    </citation>
    <scope>NUCLEOTIDE SEQUENCE [LARGE SCALE GENOMIC DNA]</scope>
    <source>
        <strain evidence="1 2">NPDC013366</strain>
    </source>
</reference>
<comment type="caution">
    <text evidence="1">The sequence shown here is derived from an EMBL/GenBank/DDBJ whole genome shotgun (WGS) entry which is preliminary data.</text>
</comment>
<protein>
    <submittedName>
        <fullName evidence="1">Uncharacterized protein</fullName>
    </submittedName>
</protein>
<dbReference type="RefSeq" id="WP_244405853.1">
    <property type="nucleotide sequence ID" value="NZ_JBFACJ010000024.1"/>
</dbReference>
<evidence type="ECO:0000313" key="1">
    <source>
        <dbReference type="EMBL" id="MFF9885690.1"/>
    </source>
</evidence>
<proteinExistence type="predicted"/>
<keyword evidence="2" id="KW-1185">Reference proteome</keyword>
<accession>A0ABW6Z5G0</accession>
<sequence>MASARIELAEIADWFALADLCGAARLTVTVSALPSVNLTSRSAEIREAVLDAPTST</sequence>
<name>A0ABW6Z5G0_9ACTN</name>
<organism evidence="1 2">
    <name type="scientific">Streptomyces eurythermus</name>
    <dbReference type="NCBI Taxonomy" id="42237"/>
    <lineage>
        <taxon>Bacteria</taxon>
        <taxon>Bacillati</taxon>
        <taxon>Actinomycetota</taxon>
        <taxon>Actinomycetes</taxon>
        <taxon>Kitasatosporales</taxon>
        <taxon>Streptomycetaceae</taxon>
        <taxon>Streptomyces</taxon>
    </lineage>
</organism>
<dbReference type="EMBL" id="JBICBM010000015">
    <property type="protein sequence ID" value="MFF9885690.1"/>
    <property type="molecule type" value="Genomic_DNA"/>
</dbReference>